<reference evidence="3" key="1">
    <citation type="journal article" date="2019" name="Sci. Rep.">
        <title>Draft genome of Tanacetum cinerariifolium, the natural source of mosquito coil.</title>
        <authorList>
            <person name="Yamashiro T."/>
            <person name="Shiraishi A."/>
            <person name="Satake H."/>
            <person name="Nakayama K."/>
        </authorList>
    </citation>
    <scope>NUCLEOTIDE SEQUENCE</scope>
</reference>
<feature type="compositionally biased region" description="Polar residues" evidence="1">
    <location>
        <begin position="230"/>
        <end position="240"/>
    </location>
</feature>
<accession>A0A6L2MQI9</accession>
<dbReference type="Pfam" id="PF07727">
    <property type="entry name" value="RVT_2"/>
    <property type="match status" value="1"/>
</dbReference>
<protein>
    <submittedName>
        <fullName evidence="3">Copia protein</fullName>
    </submittedName>
</protein>
<comment type="caution">
    <text evidence="3">The sequence shown here is derived from an EMBL/GenBank/DDBJ whole genome shotgun (WGS) entry which is preliminary data.</text>
</comment>
<feature type="region of interest" description="Disordered" evidence="1">
    <location>
        <begin position="210"/>
        <end position="241"/>
    </location>
</feature>
<gene>
    <name evidence="3" type="ORF">Tci_047605</name>
</gene>
<proteinExistence type="predicted"/>
<name>A0A6L2MQI9_TANCI</name>
<evidence type="ECO:0000259" key="2">
    <source>
        <dbReference type="Pfam" id="PF07727"/>
    </source>
</evidence>
<organism evidence="3">
    <name type="scientific">Tanacetum cinerariifolium</name>
    <name type="common">Dalmatian daisy</name>
    <name type="synonym">Chrysanthemum cinerariifolium</name>
    <dbReference type="NCBI Taxonomy" id="118510"/>
    <lineage>
        <taxon>Eukaryota</taxon>
        <taxon>Viridiplantae</taxon>
        <taxon>Streptophyta</taxon>
        <taxon>Embryophyta</taxon>
        <taxon>Tracheophyta</taxon>
        <taxon>Spermatophyta</taxon>
        <taxon>Magnoliopsida</taxon>
        <taxon>eudicotyledons</taxon>
        <taxon>Gunneridae</taxon>
        <taxon>Pentapetalae</taxon>
        <taxon>asterids</taxon>
        <taxon>campanulids</taxon>
        <taxon>Asterales</taxon>
        <taxon>Asteraceae</taxon>
        <taxon>Asteroideae</taxon>
        <taxon>Anthemideae</taxon>
        <taxon>Anthemidinae</taxon>
        <taxon>Tanacetum</taxon>
    </lineage>
</organism>
<dbReference type="EMBL" id="BKCJ010007119">
    <property type="protein sequence ID" value="GEU75627.1"/>
    <property type="molecule type" value="Genomic_DNA"/>
</dbReference>
<sequence>MVAEGNDDLPVPDLRTMKELCPPSLNDRGGPIAPIDIQATNFGLKNDMIQQVLNSSQFHGLPGDDANKHLDKFLHVTRRNITINKVYYAEGLNHNLFSVGQFCDADLEVVFGKSTCFVRDLQGNDLLTVESIHIRFDEIKEMSKTSIANDTLGLVPQRQKASDYDNSDPIPQLQNVYSSADAHVPLQQELYLLFGPMYDEFFTAGTSSVNKSSSLTNNSNQQNTQPLTNIQPTSEPSTPTYVHAEENNDIQAEEEHLLEDEFTNPFCTPVQEVAESSSHNIDPEMCMFALTVSTAEPKNIKEAMAWIEAMQEELHQFDRLRVWELVDEPFGKTVIRLKWLWKNKKGEDQTVIRNKARLIAKGYAREEGIDFEESFAPVARLEAVWIFVAYAAHKSFPIYQMDGSSFSLTAFSDADHAGCIDTRKSTSGGIQFLGDKLVSWMSKKQDCTAVSSAEAEYVVLSASYTQVMWMRAQLQDYGLNYNKIPLYYDSQSAIAISCNPVQHSRTKHIHTQYHFIKEQVENNIIELYFVRTEYQLADLFTKALPKDRFKYLVRRIGMRCLTPAELEVLVKESA</sequence>
<feature type="compositionally biased region" description="Low complexity" evidence="1">
    <location>
        <begin position="210"/>
        <end position="229"/>
    </location>
</feature>
<dbReference type="PANTHER" id="PTHR11439">
    <property type="entry name" value="GAG-POL-RELATED RETROTRANSPOSON"/>
    <property type="match status" value="1"/>
</dbReference>
<evidence type="ECO:0000256" key="1">
    <source>
        <dbReference type="SAM" id="MobiDB-lite"/>
    </source>
</evidence>
<dbReference type="PANTHER" id="PTHR11439:SF483">
    <property type="entry name" value="PEPTIDE SYNTHASE GLIP-LIKE, PUTATIVE (AFU_ORTHOLOGUE AFUA_3G12920)-RELATED"/>
    <property type="match status" value="1"/>
</dbReference>
<dbReference type="InterPro" id="IPR013103">
    <property type="entry name" value="RVT_2"/>
</dbReference>
<feature type="domain" description="Reverse transcriptase Ty1/copia-type" evidence="2">
    <location>
        <begin position="321"/>
        <end position="408"/>
    </location>
</feature>
<dbReference type="AlphaFoldDB" id="A0A6L2MQI9"/>
<dbReference type="CDD" id="cd09272">
    <property type="entry name" value="RNase_HI_RT_Ty1"/>
    <property type="match status" value="1"/>
</dbReference>
<evidence type="ECO:0000313" key="3">
    <source>
        <dbReference type="EMBL" id="GEU75627.1"/>
    </source>
</evidence>